<comment type="caution">
    <text evidence="2">The sequence shown here is derived from an EMBL/GenBank/DDBJ whole genome shotgun (WGS) entry which is preliminary data.</text>
</comment>
<dbReference type="GO" id="GO:0004523">
    <property type="term" value="F:RNA-DNA hybrid ribonuclease activity"/>
    <property type="evidence" value="ECO:0007669"/>
    <property type="project" value="InterPro"/>
</dbReference>
<dbReference type="AlphaFoldDB" id="A0AAD4VJD7"/>
<dbReference type="InterPro" id="IPR036397">
    <property type="entry name" value="RNaseH_sf"/>
</dbReference>
<gene>
    <name evidence="2" type="ORF">L3X38_035278</name>
</gene>
<proteinExistence type="predicted"/>
<accession>A0AAD4VJD7</accession>
<organism evidence="2 3">
    <name type="scientific">Prunus dulcis</name>
    <name type="common">Almond</name>
    <name type="synonym">Amygdalus dulcis</name>
    <dbReference type="NCBI Taxonomy" id="3755"/>
    <lineage>
        <taxon>Eukaryota</taxon>
        <taxon>Viridiplantae</taxon>
        <taxon>Streptophyta</taxon>
        <taxon>Embryophyta</taxon>
        <taxon>Tracheophyta</taxon>
        <taxon>Spermatophyta</taxon>
        <taxon>Magnoliopsida</taxon>
        <taxon>eudicotyledons</taxon>
        <taxon>Gunneridae</taxon>
        <taxon>Pentapetalae</taxon>
        <taxon>rosids</taxon>
        <taxon>fabids</taxon>
        <taxon>Rosales</taxon>
        <taxon>Rosaceae</taxon>
        <taxon>Amygdaloideae</taxon>
        <taxon>Amygdaleae</taxon>
        <taxon>Prunus</taxon>
    </lineage>
</organism>
<reference evidence="2 3" key="1">
    <citation type="journal article" date="2022" name="G3 (Bethesda)">
        <title>Whole-genome sequence and methylome profiling of the almond [Prunus dulcis (Mill.) D.A. Webb] cultivar 'Nonpareil'.</title>
        <authorList>
            <person name="D'Amico-Willman K.M."/>
            <person name="Ouma W.Z."/>
            <person name="Meulia T."/>
            <person name="Sideli G.M."/>
            <person name="Gradziel T.M."/>
            <person name="Fresnedo-Ramirez J."/>
        </authorList>
    </citation>
    <scope>NUCLEOTIDE SEQUENCE [LARGE SCALE GENOMIC DNA]</scope>
    <source>
        <strain evidence="2">Clone GOH B32 T37-40</strain>
    </source>
</reference>
<evidence type="ECO:0000313" key="3">
    <source>
        <dbReference type="Proteomes" id="UP001054821"/>
    </source>
</evidence>
<dbReference type="Proteomes" id="UP001054821">
    <property type="component" value="Chromosome 6"/>
</dbReference>
<protein>
    <recommendedName>
        <fullName evidence="1">RNase H type-1 domain-containing protein</fullName>
    </recommendedName>
</protein>
<name>A0AAD4VJD7_PRUDU</name>
<feature type="domain" description="RNase H type-1" evidence="1">
    <location>
        <begin position="13"/>
        <end position="70"/>
    </location>
</feature>
<dbReference type="SUPFAM" id="SSF53098">
    <property type="entry name" value="Ribonuclease H-like"/>
    <property type="match status" value="1"/>
</dbReference>
<evidence type="ECO:0000259" key="1">
    <source>
        <dbReference type="Pfam" id="PF13456"/>
    </source>
</evidence>
<dbReference type="EMBL" id="JAJFAZ020000006">
    <property type="protein sequence ID" value="KAI5326204.1"/>
    <property type="molecule type" value="Genomic_DNA"/>
</dbReference>
<dbReference type="InterPro" id="IPR002156">
    <property type="entry name" value="RNaseH_domain"/>
</dbReference>
<sequence>MFGTQISIHFQFKAFNNEAKYESLLIGLWLARDMPAQQTSIYIDSQLVVNEITTEFATKHTSMIAYLSQAHLSHEIRHGNFIPKKFILHPLASSWCLPQVWLRSGILDLFDFDYFWLSPWYYLCHLHPHQVILQQFLW</sequence>
<dbReference type="Gene3D" id="3.30.420.10">
    <property type="entry name" value="Ribonuclease H-like superfamily/Ribonuclease H"/>
    <property type="match status" value="1"/>
</dbReference>
<dbReference type="PANTHER" id="PTHR48475">
    <property type="entry name" value="RIBONUCLEASE H"/>
    <property type="match status" value="1"/>
</dbReference>
<dbReference type="GO" id="GO:0003676">
    <property type="term" value="F:nucleic acid binding"/>
    <property type="evidence" value="ECO:0007669"/>
    <property type="project" value="InterPro"/>
</dbReference>
<dbReference type="Pfam" id="PF13456">
    <property type="entry name" value="RVT_3"/>
    <property type="match status" value="1"/>
</dbReference>
<dbReference type="PANTHER" id="PTHR48475:SF2">
    <property type="entry name" value="RIBONUCLEASE H"/>
    <property type="match status" value="1"/>
</dbReference>
<evidence type="ECO:0000313" key="2">
    <source>
        <dbReference type="EMBL" id="KAI5326204.1"/>
    </source>
</evidence>
<dbReference type="InterPro" id="IPR012337">
    <property type="entry name" value="RNaseH-like_sf"/>
</dbReference>
<keyword evidence="3" id="KW-1185">Reference proteome</keyword>